<evidence type="ECO:0000313" key="2">
    <source>
        <dbReference type="Proteomes" id="UP000254808"/>
    </source>
</evidence>
<name>A0A345UP29_9BACT</name>
<accession>A0A345UP29</accession>
<sequence length="112" mass="12412">MQTQQLLNRPIFFLEPALIFHLMDANAVIRLSPGSSEDTPKAEMLPEKTKAGESCASYDQDGIRIYVSEKLKLPPAAQVSIMLKKGWFSKSAEARIVPRQRATGFMGTKVST</sequence>
<keyword evidence="2" id="KW-1185">Reference proteome</keyword>
<reference evidence="1 2" key="1">
    <citation type="submission" date="2018-03" db="EMBL/GenBank/DDBJ databases">
        <title>Phenotypic and genomic properties of Cyclonatronum proteinivorum gen. nov., sp. nov., a haloalkaliphilic bacteroidete from soda lakes possessing Na+-translocating rhodopsin.</title>
        <authorList>
            <person name="Toshchakov S.V."/>
            <person name="Korzhenkov A."/>
            <person name="Samarov N.I."/>
            <person name="Kublanov I.V."/>
            <person name="Muntyan M.S."/>
            <person name="Sorokin D.Y."/>
        </authorList>
    </citation>
    <scope>NUCLEOTIDE SEQUENCE [LARGE SCALE GENOMIC DNA]</scope>
    <source>
        <strain evidence="1 2">Omega</strain>
    </source>
</reference>
<proteinExistence type="predicted"/>
<dbReference type="AlphaFoldDB" id="A0A345UP29"/>
<dbReference type="KEGG" id="cprv:CYPRO_2994"/>
<organism evidence="1 2">
    <name type="scientific">Cyclonatronum proteinivorum</name>
    <dbReference type="NCBI Taxonomy" id="1457365"/>
    <lineage>
        <taxon>Bacteria</taxon>
        <taxon>Pseudomonadati</taxon>
        <taxon>Balneolota</taxon>
        <taxon>Balneolia</taxon>
        <taxon>Balneolales</taxon>
        <taxon>Cyclonatronaceae</taxon>
        <taxon>Cyclonatronum</taxon>
    </lineage>
</organism>
<dbReference type="EMBL" id="CP027806">
    <property type="protein sequence ID" value="AXJ02231.1"/>
    <property type="molecule type" value="Genomic_DNA"/>
</dbReference>
<dbReference type="Proteomes" id="UP000254808">
    <property type="component" value="Chromosome"/>
</dbReference>
<protein>
    <submittedName>
        <fullName evidence="1">Uncharacterized protein</fullName>
    </submittedName>
</protein>
<dbReference type="RefSeq" id="WP_114985350.1">
    <property type="nucleotide sequence ID" value="NZ_CP027806.1"/>
</dbReference>
<evidence type="ECO:0000313" key="1">
    <source>
        <dbReference type="EMBL" id="AXJ02231.1"/>
    </source>
</evidence>
<gene>
    <name evidence="1" type="ORF">CYPRO_2994</name>
</gene>